<evidence type="ECO:0000256" key="11">
    <source>
        <dbReference type="ARBA" id="ARBA00022989"/>
    </source>
</evidence>
<dbReference type="EC" id="2.3.2.27" evidence="4"/>
<keyword evidence="9" id="KW-0833">Ubl conjugation pathway</keyword>
<dbReference type="GO" id="GO:0061630">
    <property type="term" value="F:ubiquitin protein ligase activity"/>
    <property type="evidence" value="ECO:0007669"/>
    <property type="project" value="UniProtKB-EC"/>
</dbReference>
<comment type="pathway">
    <text evidence="3">Protein modification; protein ubiquitination.</text>
</comment>
<dbReference type="PROSITE" id="PS50089">
    <property type="entry name" value="ZF_RING_2"/>
    <property type="match status" value="1"/>
</dbReference>
<dbReference type="InParanoid" id="A0A2P5BEY9"/>
<keyword evidence="12 16" id="KW-0472">Membrane</keyword>
<name>A0A2P5BEY9_TREOI</name>
<feature type="region of interest" description="Disordered" evidence="15">
    <location>
        <begin position="364"/>
        <end position="397"/>
    </location>
</feature>
<evidence type="ECO:0000256" key="12">
    <source>
        <dbReference type="ARBA" id="ARBA00023136"/>
    </source>
</evidence>
<dbReference type="GO" id="GO:0016020">
    <property type="term" value="C:membrane"/>
    <property type="evidence" value="ECO:0007669"/>
    <property type="project" value="UniProtKB-SubCell"/>
</dbReference>
<evidence type="ECO:0000256" key="14">
    <source>
        <dbReference type="PROSITE-ProRule" id="PRU00175"/>
    </source>
</evidence>
<evidence type="ECO:0000313" key="19">
    <source>
        <dbReference type="Proteomes" id="UP000237000"/>
    </source>
</evidence>
<feature type="compositionally biased region" description="Basic residues" evidence="15">
    <location>
        <begin position="373"/>
        <end position="389"/>
    </location>
</feature>
<evidence type="ECO:0000256" key="16">
    <source>
        <dbReference type="SAM" id="Phobius"/>
    </source>
</evidence>
<keyword evidence="6 16" id="KW-0812">Transmembrane</keyword>
<dbReference type="Pfam" id="PF13639">
    <property type="entry name" value="zf-RING_2"/>
    <property type="match status" value="1"/>
</dbReference>
<dbReference type="PANTHER" id="PTHR46913">
    <property type="entry name" value="RING-H2 FINGER PROTEIN ATL16"/>
    <property type="match status" value="1"/>
</dbReference>
<evidence type="ECO:0000256" key="2">
    <source>
        <dbReference type="ARBA" id="ARBA00004167"/>
    </source>
</evidence>
<comment type="catalytic activity">
    <reaction evidence="1">
        <text>S-ubiquitinyl-[E2 ubiquitin-conjugating enzyme]-L-cysteine + [acceptor protein]-L-lysine = [E2 ubiquitin-conjugating enzyme]-L-cysteine + N(6)-ubiquitinyl-[acceptor protein]-L-lysine.</text>
        <dbReference type="EC" id="2.3.2.27"/>
    </reaction>
</comment>
<feature type="domain" description="RING-type" evidence="17">
    <location>
        <begin position="149"/>
        <end position="191"/>
    </location>
</feature>
<dbReference type="GO" id="GO:0008270">
    <property type="term" value="F:zinc ion binding"/>
    <property type="evidence" value="ECO:0007669"/>
    <property type="project" value="UniProtKB-KW"/>
</dbReference>
<comment type="caution">
    <text evidence="18">The sequence shown here is derived from an EMBL/GenBank/DDBJ whole genome shotgun (WGS) entry which is preliminary data.</text>
</comment>
<evidence type="ECO:0000256" key="1">
    <source>
        <dbReference type="ARBA" id="ARBA00000900"/>
    </source>
</evidence>
<keyword evidence="10" id="KW-0862">Zinc</keyword>
<evidence type="ECO:0000256" key="5">
    <source>
        <dbReference type="ARBA" id="ARBA00022679"/>
    </source>
</evidence>
<evidence type="ECO:0000313" key="18">
    <source>
        <dbReference type="EMBL" id="PON47357.1"/>
    </source>
</evidence>
<evidence type="ECO:0000256" key="10">
    <source>
        <dbReference type="ARBA" id="ARBA00022833"/>
    </source>
</evidence>
<evidence type="ECO:0000256" key="9">
    <source>
        <dbReference type="ARBA" id="ARBA00022786"/>
    </source>
</evidence>
<dbReference type="SUPFAM" id="SSF57850">
    <property type="entry name" value="RING/U-box"/>
    <property type="match status" value="1"/>
</dbReference>
<evidence type="ECO:0000256" key="6">
    <source>
        <dbReference type="ARBA" id="ARBA00022692"/>
    </source>
</evidence>
<dbReference type="UniPathway" id="UPA00143"/>
<organism evidence="18 19">
    <name type="scientific">Trema orientale</name>
    <name type="common">Charcoal tree</name>
    <name type="synonym">Celtis orientalis</name>
    <dbReference type="NCBI Taxonomy" id="63057"/>
    <lineage>
        <taxon>Eukaryota</taxon>
        <taxon>Viridiplantae</taxon>
        <taxon>Streptophyta</taxon>
        <taxon>Embryophyta</taxon>
        <taxon>Tracheophyta</taxon>
        <taxon>Spermatophyta</taxon>
        <taxon>Magnoliopsida</taxon>
        <taxon>eudicotyledons</taxon>
        <taxon>Gunneridae</taxon>
        <taxon>Pentapetalae</taxon>
        <taxon>rosids</taxon>
        <taxon>fabids</taxon>
        <taxon>Rosales</taxon>
        <taxon>Cannabaceae</taxon>
        <taxon>Trema</taxon>
    </lineage>
</organism>
<reference evidence="19" key="1">
    <citation type="submission" date="2016-06" db="EMBL/GenBank/DDBJ databases">
        <title>Parallel loss of symbiosis genes in relatives of nitrogen-fixing non-legume Parasponia.</title>
        <authorList>
            <person name="Van Velzen R."/>
            <person name="Holmer R."/>
            <person name="Bu F."/>
            <person name="Rutten L."/>
            <person name="Van Zeijl A."/>
            <person name="Liu W."/>
            <person name="Santuari L."/>
            <person name="Cao Q."/>
            <person name="Sharma T."/>
            <person name="Shen D."/>
            <person name="Roswanjaya Y."/>
            <person name="Wardhani T."/>
            <person name="Kalhor M.S."/>
            <person name="Jansen J."/>
            <person name="Van den Hoogen J."/>
            <person name="Gungor B."/>
            <person name="Hartog M."/>
            <person name="Hontelez J."/>
            <person name="Verver J."/>
            <person name="Yang W.-C."/>
            <person name="Schijlen E."/>
            <person name="Repin R."/>
            <person name="Schilthuizen M."/>
            <person name="Schranz E."/>
            <person name="Heidstra R."/>
            <person name="Miyata K."/>
            <person name="Fedorova E."/>
            <person name="Kohlen W."/>
            <person name="Bisseling T."/>
            <person name="Smit S."/>
            <person name="Geurts R."/>
        </authorList>
    </citation>
    <scope>NUCLEOTIDE SEQUENCE [LARGE SCALE GENOMIC DNA]</scope>
    <source>
        <strain evidence="19">cv. RG33-2</strain>
    </source>
</reference>
<evidence type="ECO:0000256" key="13">
    <source>
        <dbReference type="ARBA" id="ARBA00024209"/>
    </source>
</evidence>
<sequence>MGFYYRKLLPVVRKDHDECRIPCSKQCGLCDLHFPDKPKLDPPPPHLSIHGYTIRKSVLISGCMISGIFLLSIVFMVMKRYFSRRNNSRERNQPILFTTQQDFVDEDHGPVVDHHIWYINTVGLPQSVIDSITACKYKKDDGLIEGTECSVCLSEFEEDESVRLLPKCSHAFHLSCIDTWLRSHKNCPLCRAPIVCENAAVSRVNVSEPNSSDLTSREETRVGNPENQGVAASHQVDEGETSELRVRVDIGETPIEDERNTRNRIKGMSNSVARSCGSRVLSDLADKRQVVNEEIQPMRRSVSMDASSAVAIYRDVANVVSDQGSSNSQLTVPVKNSSLAIVSKRVSRNLSLYKLMRSSSIGLSLQKGPTSMKRSRSSSRKVFSSKHGRSQSSILPS</sequence>
<dbReference type="OrthoDB" id="9984778at2759"/>
<keyword evidence="8 14" id="KW-0863">Zinc-finger</keyword>
<dbReference type="FunFam" id="3.30.40.10:FF:000233">
    <property type="entry name" value="RING-H2 finger protein ATL54"/>
    <property type="match status" value="1"/>
</dbReference>
<dbReference type="EMBL" id="JXTC01000536">
    <property type="protein sequence ID" value="PON47357.1"/>
    <property type="molecule type" value="Genomic_DNA"/>
</dbReference>
<dbReference type="InterPro" id="IPR013083">
    <property type="entry name" value="Znf_RING/FYVE/PHD"/>
</dbReference>
<dbReference type="SMART" id="SM00184">
    <property type="entry name" value="RING"/>
    <property type="match status" value="1"/>
</dbReference>
<feature type="transmembrane region" description="Helical" evidence="16">
    <location>
        <begin position="58"/>
        <end position="78"/>
    </location>
</feature>
<dbReference type="Gene3D" id="3.30.40.10">
    <property type="entry name" value="Zinc/RING finger domain, C3HC4 (zinc finger)"/>
    <property type="match status" value="1"/>
</dbReference>
<keyword evidence="19" id="KW-1185">Reference proteome</keyword>
<evidence type="ECO:0000256" key="15">
    <source>
        <dbReference type="SAM" id="MobiDB-lite"/>
    </source>
</evidence>
<evidence type="ECO:0000256" key="3">
    <source>
        <dbReference type="ARBA" id="ARBA00004906"/>
    </source>
</evidence>
<proteinExistence type="inferred from homology"/>
<evidence type="ECO:0000256" key="8">
    <source>
        <dbReference type="ARBA" id="ARBA00022771"/>
    </source>
</evidence>
<dbReference type="Proteomes" id="UP000237000">
    <property type="component" value="Unassembled WGS sequence"/>
</dbReference>
<evidence type="ECO:0000259" key="17">
    <source>
        <dbReference type="PROSITE" id="PS50089"/>
    </source>
</evidence>
<gene>
    <name evidence="18" type="ORF">TorRG33x02_323620</name>
</gene>
<dbReference type="GO" id="GO:0016567">
    <property type="term" value="P:protein ubiquitination"/>
    <property type="evidence" value="ECO:0007669"/>
    <property type="project" value="UniProtKB-UniPathway"/>
</dbReference>
<dbReference type="InterPro" id="IPR001841">
    <property type="entry name" value="Znf_RING"/>
</dbReference>
<feature type="region of interest" description="Disordered" evidence="15">
    <location>
        <begin position="207"/>
        <end position="241"/>
    </location>
</feature>
<keyword evidence="11 16" id="KW-1133">Transmembrane helix</keyword>
<dbReference type="CDD" id="cd16461">
    <property type="entry name" value="RING-H2_EL5-like"/>
    <property type="match status" value="1"/>
</dbReference>
<keyword evidence="5" id="KW-0808">Transferase</keyword>
<comment type="similarity">
    <text evidence="13">Belongs to the RING-type zinc finger family. ATL subfamily.</text>
</comment>
<dbReference type="PANTHER" id="PTHR46913:SF19">
    <property type="entry name" value="RING-TYPE E3 UBIQUITIN TRANSFERASE"/>
    <property type="match status" value="1"/>
</dbReference>
<dbReference type="InterPro" id="IPR044600">
    <property type="entry name" value="ATL1/ATL16-like"/>
</dbReference>
<dbReference type="STRING" id="63057.A0A2P5BEY9"/>
<keyword evidence="7" id="KW-0479">Metal-binding</keyword>
<protein>
    <recommendedName>
        <fullName evidence="4">RING-type E3 ubiquitin transferase</fullName>
        <ecNumber evidence="4">2.3.2.27</ecNumber>
    </recommendedName>
</protein>
<evidence type="ECO:0000256" key="7">
    <source>
        <dbReference type="ARBA" id="ARBA00022723"/>
    </source>
</evidence>
<accession>A0A2P5BEY9</accession>
<comment type="subcellular location">
    <subcellularLocation>
        <location evidence="2">Membrane</location>
        <topology evidence="2">Single-pass membrane protein</topology>
    </subcellularLocation>
</comment>
<dbReference type="AlphaFoldDB" id="A0A2P5BEY9"/>
<evidence type="ECO:0000256" key="4">
    <source>
        <dbReference type="ARBA" id="ARBA00012483"/>
    </source>
</evidence>